<dbReference type="Proteomes" id="UP000325286">
    <property type="component" value="Chromosome"/>
</dbReference>
<evidence type="ECO:0000313" key="2">
    <source>
        <dbReference type="EMBL" id="QEG39270.1"/>
    </source>
</evidence>
<evidence type="ECO:0000313" key="3">
    <source>
        <dbReference type="Proteomes" id="UP000325286"/>
    </source>
</evidence>
<dbReference type="KEGG" id="rul:UC8_12310"/>
<accession>A0A5B9QNN2</accession>
<feature type="chain" id="PRO_5022776534" evidence="1">
    <location>
        <begin position="20"/>
        <end position="298"/>
    </location>
</feature>
<keyword evidence="1" id="KW-0732">Signal</keyword>
<name>A0A5B9QNN2_9BACT</name>
<dbReference type="EMBL" id="CP042914">
    <property type="protein sequence ID" value="QEG39270.1"/>
    <property type="molecule type" value="Genomic_DNA"/>
</dbReference>
<evidence type="ECO:0000256" key="1">
    <source>
        <dbReference type="SAM" id="SignalP"/>
    </source>
</evidence>
<reference evidence="2 3" key="1">
    <citation type="submission" date="2019-08" db="EMBL/GenBank/DDBJ databases">
        <title>Deep-cultivation of Planctomycetes and their phenomic and genomic characterization uncovers novel biology.</title>
        <authorList>
            <person name="Wiegand S."/>
            <person name="Jogler M."/>
            <person name="Boedeker C."/>
            <person name="Pinto D."/>
            <person name="Vollmers J."/>
            <person name="Rivas-Marin E."/>
            <person name="Kohn T."/>
            <person name="Peeters S.H."/>
            <person name="Heuer A."/>
            <person name="Rast P."/>
            <person name="Oberbeckmann S."/>
            <person name="Bunk B."/>
            <person name="Jeske O."/>
            <person name="Meyerdierks A."/>
            <person name="Storesund J.E."/>
            <person name="Kallscheuer N."/>
            <person name="Luecker S."/>
            <person name="Lage O.M."/>
            <person name="Pohl T."/>
            <person name="Merkel B.J."/>
            <person name="Hornburger P."/>
            <person name="Mueller R.-W."/>
            <person name="Bruemmer F."/>
            <person name="Labrenz M."/>
            <person name="Spormann A.M."/>
            <person name="Op den Camp H."/>
            <person name="Overmann J."/>
            <person name="Amann R."/>
            <person name="Jetten M.S.M."/>
            <person name="Mascher T."/>
            <person name="Medema M.H."/>
            <person name="Devos D.P."/>
            <person name="Kaster A.-K."/>
            <person name="Ovreas L."/>
            <person name="Rohde M."/>
            <person name="Galperin M.Y."/>
            <person name="Jogler C."/>
        </authorList>
    </citation>
    <scope>NUCLEOTIDE SEQUENCE [LARGE SCALE GENOMIC DNA]</scope>
    <source>
        <strain evidence="2 3">UC8</strain>
    </source>
</reference>
<dbReference type="RefSeq" id="WP_068138580.1">
    <property type="nucleotide sequence ID" value="NZ_CP042914.1"/>
</dbReference>
<gene>
    <name evidence="2" type="ORF">UC8_12310</name>
</gene>
<proteinExistence type="predicted"/>
<organism evidence="2 3">
    <name type="scientific">Roseimaritima ulvae</name>
    <dbReference type="NCBI Taxonomy" id="980254"/>
    <lineage>
        <taxon>Bacteria</taxon>
        <taxon>Pseudomonadati</taxon>
        <taxon>Planctomycetota</taxon>
        <taxon>Planctomycetia</taxon>
        <taxon>Pirellulales</taxon>
        <taxon>Pirellulaceae</taxon>
        <taxon>Roseimaritima</taxon>
    </lineage>
</organism>
<sequence length="298" mass="33235" precursor="true">MYRAIAMAIAVLFSSIGSAAVAQEPTAEADLADRFYQEVEVQRKPSFDIQGVRVAQHIHYRVLSYFVVQPANARGDRTVVQEIRDTQLVQADALSQRMFPAGLAELKGKRLTFVFDSGGRIIEYKGPGQPAQAAEVGLPGASGVLVSSVMDDDGWKELATFTMFQPPQEAPQGQPFQYTTRHDWGSLGSWYGDTKVTYGKRRGAFQQFAFVHELDYIPPAAGAKTDLPFSIQDAAFKTVRADANIVYDTRAERIAEAREWFTVTGIVQAKMLGSEIKVQLQEQQMMTIRMKTQPFRLR</sequence>
<keyword evidence="3" id="KW-1185">Reference proteome</keyword>
<dbReference type="AlphaFoldDB" id="A0A5B9QNN2"/>
<feature type="signal peptide" evidence="1">
    <location>
        <begin position="1"/>
        <end position="19"/>
    </location>
</feature>
<protein>
    <submittedName>
        <fullName evidence="2">Uncharacterized protein</fullName>
    </submittedName>
</protein>